<keyword evidence="3" id="KW-1185">Reference proteome</keyword>
<dbReference type="VEuPathDB" id="GiardiaDB:SS50377_27371"/>
<sequence>MDQIPLAIDLIEYYLSPQNLISDRLTAMLLKSNDSGIDLYYMNRNYPKLRHFQIPTPDLAARLKSSQLLVITAKDTKFFVRPRSLETLETAFVSNAPPLLPAKLLQQIVPFKLVQAQNQLLAVRAEGLKIAPFRSVEKQQEAFQFYQQRRVHKGNFEALKEQILAFLEVTESASFMPNTVLNQQQKVVKIIDLGDAQKAAVQAACERFGKVKFMRYSCGGRFAQVFFDGVLQNFPEIEAGISVGGELKSVVVMK</sequence>
<evidence type="ECO:0000313" key="2">
    <source>
        <dbReference type="EMBL" id="KAH0571076.1"/>
    </source>
</evidence>
<dbReference type="AlphaFoldDB" id="V6LFQ3"/>
<evidence type="ECO:0000313" key="3">
    <source>
        <dbReference type="Proteomes" id="UP000018208"/>
    </source>
</evidence>
<name>V6LFQ3_9EUKA</name>
<protein>
    <submittedName>
        <fullName evidence="1">Uncharacterized protein</fullName>
    </submittedName>
</protein>
<dbReference type="Proteomes" id="UP000018208">
    <property type="component" value="Unassembled WGS sequence"/>
</dbReference>
<dbReference type="EMBL" id="AUWU02000007">
    <property type="protein sequence ID" value="KAH0571076.1"/>
    <property type="molecule type" value="Genomic_DNA"/>
</dbReference>
<organism evidence="1">
    <name type="scientific">Spironucleus salmonicida</name>
    <dbReference type="NCBI Taxonomy" id="348837"/>
    <lineage>
        <taxon>Eukaryota</taxon>
        <taxon>Metamonada</taxon>
        <taxon>Diplomonadida</taxon>
        <taxon>Hexamitidae</taxon>
        <taxon>Hexamitinae</taxon>
        <taxon>Spironucleus</taxon>
    </lineage>
</organism>
<accession>V6LFQ3</accession>
<reference evidence="2" key="2">
    <citation type="submission" date="2020-12" db="EMBL/GenBank/DDBJ databases">
        <title>New Spironucleus salmonicida genome in near-complete chromosomes.</title>
        <authorList>
            <person name="Xu F."/>
            <person name="Kurt Z."/>
            <person name="Jimenez-Gonzalez A."/>
            <person name="Astvaldsson A."/>
            <person name="Andersson J.O."/>
            <person name="Svard S.G."/>
        </authorList>
    </citation>
    <scope>NUCLEOTIDE SEQUENCE</scope>
    <source>
        <strain evidence="2">ATCC 50377</strain>
    </source>
</reference>
<evidence type="ECO:0000313" key="1">
    <source>
        <dbReference type="EMBL" id="EST43327.1"/>
    </source>
</evidence>
<dbReference type="EMBL" id="KI546139">
    <property type="protein sequence ID" value="EST43327.1"/>
    <property type="molecule type" value="Genomic_DNA"/>
</dbReference>
<gene>
    <name evidence="1" type="ORF">SS50377_17004</name>
    <name evidence="2" type="ORF">SS50377_27371</name>
</gene>
<reference evidence="1 2" key="1">
    <citation type="journal article" date="2014" name="PLoS Genet.">
        <title>The Genome of Spironucleus salmonicida Highlights a Fish Pathogen Adapted to Fluctuating Environments.</title>
        <authorList>
            <person name="Xu F."/>
            <person name="Jerlstrom-Hultqvist J."/>
            <person name="Einarsson E."/>
            <person name="Astvaldsson A."/>
            <person name="Svard S.G."/>
            <person name="Andersson J.O."/>
        </authorList>
    </citation>
    <scope>NUCLEOTIDE SEQUENCE</scope>
    <source>
        <strain evidence="2">ATCC 50377</strain>
    </source>
</reference>
<proteinExistence type="predicted"/>